<feature type="chain" id="PRO_5012395190" description="WSC domain-containing protein" evidence="2">
    <location>
        <begin position="20"/>
        <end position="1598"/>
    </location>
</feature>
<feature type="region of interest" description="Disordered" evidence="1">
    <location>
        <begin position="1376"/>
        <end position="1410"/>
    </location>
</feature>
<sequence>MMMFSQLAIALAAIASVNAQTASWHINELYTLVNERLDPIVDPNAVSGHMHQILGGSAFGAAYNYADSQKASCTTAAITVDKSNYWVPKLYWINNNGSSFTPLGAHTRFYYHLGRNSPSEPVSPFPEGLRMLTGNPNNKQPTIAAWACHVQQNLANDLTGTNFNFPRDCPYGLRVDIQFPCCWDGVNLYKSDQSHMTWPQQSQNSGTCPWSHPIRLPQIMLEYTYSPSNWAPGETLAGNLAWANGDTTGYGVHADFTNGWDTEILARALNDSSCTGGSTAIAIQECEVLAPYYDPNAAANCQPDLGQMNEPGESNTDLVPVPTLPGCNPLWGNTPTKPTNCGTVAQPNVIPFQGTNGPLIASPPAVQPLPTTPGWSYLGCVQNSPAVFDTTTTLYKDSQLTATECQNNCVSNNLPYAFIGTYNGNWECRCAPSVDPNAPWYPGQCNSTCPGDSSETCGGQNTHAIWYAPSGTKSAVEAGVTPSNGTEAGYVGCYNTGGSSTNMVSNPVMTFTASTMTNDYCIQTCAGYNATWAATSSGNVCQCGSGFSRGAGYWQNDASCSSTCSGDSSQYCGGQSQQYSIYNISSTGVKAQANPKYPPGRQGCYSNGWSNGLTGYQWGGTNSITVDSCQAGCAALNYSLAAVTSGNQCRCGNQWVGSSLYPDSMCNLPCSGNKSETCGAQFISELYSTAPYTASIQAAIATKPVGWAGCYKDPYSGTGYYNFSRYDSSNNPSRCQATCTGLGYSWMILEVGNYCRCTNTDPTKGNTLVPFNINCNVQCPGDQSQTCGGWGNFEAVQLTGLPSTSAAASTKATPTAAVVSGAASATSSVTASATPSAGAAWSPSGSGSTGCFADYNKMNGAQFTSTYMTVDSCIYYCQAQGATYAGLNNGKTCMCSTVSPQIHLGQSSCTTPCNANANQTCGAYSAVQVWPVSASSNFVNPYSVAAADSNGYMGCWGDTSVRLLKGAFWSNSALTTDYCRDNCAAQGFLFAGAEGGNQCFCSNTLANGTAYYRRADSECNNQCYGNKAEMCGGGYRVSLYVGGQGPSAQPSSSDTASASVSAPVGSPSTPSGGASNAGYQGCFAYGQFGSKANYSFTNSGKMTPQFCQRFCMAYGQEIAAVQGGDSCYCGSAANVGSSFPSSYCSFPCSGDSSQMCGNDYLISVYAPSPAAVGFPKDYVGCFQDSGNPRILPNFQMSSSGLTNSQCRDICNVKGYSVYGTESGNQCFCGTAIPHTMMTDASCNSPCPGNSTQACGGSWKVSLFKSGFSSLSSPAIVWPGKSSSMSISSSSSVASSSVKVSTTSLKPTLSSSAATSTTVASSASKAMSSAVSSSAPSSASSSSSAQSSASSSSQTAMSSAIKSSSSPAVSSAVKSTSSSAAMSPAMSSTSKSTSAVTSSAPMSSTPMSSAVKSSSISSSVTSSAAMSTGAASSTSTAPQTSFTGKGLDVSATKASATTSSSSTSSSAPTPSASNYVGCFSDPASSFSNSMTSSQLSNANCQAWCQANGMAYAATTGGQTCACSQSAPSQSVSGSSCSTACGGSSTTQCGGSGAWSVYSVSADDNCSAGSKRAEFAAALGQKVRSVKRFNPAKKTRQDQI</sequence>
<dbReference type="GeneID" id="33555839"/>
<keyword evidence="2" id="KW-0732">Signal</keyword>
<dbReference type="PROSITE" id="PS51212">
    <property type="entry name" value="WSC"/>
    <property type="match status" value="9"/>
</dbReference>
<feature type="domain" description="WSC" evidence="3">
    <location>
        <begin position="1076"/>
        <end position="1168"/>
    </location>
</feature>
<dbReference type="Pfam" id="PF01822">
    <property type="entry name" value="WSC"/>
    <property type="match status" value="9"/>
</dbReference>
<feature type="domain" description="WSC" evidence="3">
    <location>
        <begin position="704"/>
        <end position="799"/>
    </location>
</feature>
<feature type="compositionally biased region" description="Low complexity" evidence="1">
    <location>
        <begin position="1046"/>
        <end position="1073"/>
    </location>
</feature>
<organism evidence="4 5">
    <name type="scientific">Kockovaella imperatae</name>
    <dbReference type="NCBI Taxonomy" id="4999"/>
    <lineage>
        <taxon>Eukaryota</taxon>
        <taxon>Fungi</taxon>
        <taxon>Dikarya</taxon>
        <taxon>Basidiomycota</taxon>
        <taxon>Agaricomycotina</taxon>
        <taxon>Tremellomycetes</taxon>
        <taxon>Tremellales</taxon>
        <taxon>Cuniculitremaceae</taxon>
        <taxon>Kockovaella</taxon>
    </lineage>
</organism>
<feature type="signal peptide" evidence="2">
    <location>
        <begin position="1"/>
        <end position="19"/>
    </location>
</feature>
<feature type="domain" description="WSC" evidence="3">
    <location>
        <begin position="949"/>
        <end position="1043"/>
    </location>
</feature>
<evidence type="ECO:0000313" key="4">
    <source>
        <dbReference type="EMBL" id="ORX41227.1"/>
    </source>
</evidence>
<dbReference type="InterPro" id="IPR018535">
    <property type="entry name" value="DUF1996"/>
</dbReference>
<evidence type="ECO:0000313" key="5">
    <source>
        <dbReference type="Proteomes" id="UP000193218"/>
    </source>
</evidence>
<evidence type="ECO:0000259" key="3">
    <source>
        <dbReference type="PROSITE" id="PS51212"/>
    </source>
</evidence>
<feature type="domain" description="WSC" evidence="3">
    <location>
        <begin position="598"/>
        <end position="690"/>
    </location>
</feature>
<evidence type="ECO:0000256" key="2">
    <source>
        <dbReference type="SAM" id="SignalP"/>
    </source>
</evidence>
<comment type="caution">
    <text evidence="4">The sequence shown here is derived from an EMBL/GenBank/DDBJ whole genome shotgun (WGS) entry which is preliminary data.</text>
</comment>
<evidence type="ECO:0000256" key="1">
    <source>
        <dbReference type="SAM" id="MobiDB-lite"/>
    </source>
</evidence>
<dbReference type="InterPro" id="IPR002889">
    <property type="entry name" value="WSC_carb-bd"/>
</dbReference>
<dbReference type="STRING" id="4999.A0A1Y1UUB2"/>
<keyword evidence="5" id="KW-1185">Reference proteome</keyword>
<dbReference type="OrthoDB" id="5985073at2759"/>
<dbReference type="PANTHER" id="PTHR43662:SF3">
    <property type="entry name" value="DOMAIN PROTEIN, PUTATIVE (AFU_ORTHOLOGUE AFUA_6G11970)-RELATED"/>
    <property type="match status" value="1"/>
</dbReference>
<feature type="domain" description="WSC" evidence="3">
    <location>
        <begin position="487"/>
        <end position="585"/>
    </location>
</feature>
<dbReference type="InParanoid" id="A0A1Y1UUB2"/>
<dbReference type="PANTHER" id="PTHR43662">
    <property type="match status" value="1"/>
</dbReference>
<protein>
    <recommendedName>
        <fullName evidence="3">WSC domain-containing protein</fullName>
    </recommendedName>
</protein>
<feature type="domain" description="WSC" evidence="3">
    <location>
        <begin position="845"/>
        <end position="933"/>
    </location>
</feature>
<feature type="domain" description="WSC" evidence="3">
    <location>
        <begin position="1471"/>
        <end position="1559"/>
    </location>
</feature>
<name>A0A1Y1UUB2_9TREE</name>
<dbReference type="Proteomes" id="UP000193218">
    <property type="component" value="Unassembled WGS sequence"/>
</dbReference>
<reference evidence="4 5" key="1">
    <citation type="submission" date="2017-03" db="EMBL/GenBank/DDBJ databases">
        <title>Widespread Adenine N6-methylation of Active Genes in Fungi.</title>
        <authorList>
            <consortium name="DOE Joint Genome Institute"/>
            <person name="Mondo S.J."/>
            <person name="Dannebaum R.O."/>
            <person name="Kuo R.C."/>
            <person name="Louie K.B."/>
            <person name="Bewick A.J."/>
            <person name="Labutti K."/>
            <person name="Haridas S."/>
            <person name="Kuo A."/>
            <person name="Salamov A."/>
            <person name="Ahrendt S.R."/>
            <person name="Lau R."/>
            <person name="Bowen B.P."/>
            <person name="Lipzen A."/>
            <person name="Sullivan W."/>
            <person name="Andreopoulos W.B."/>
            <person name="Clum A."/>
            <person name="Lindquist E."/>
            <person name="Daum C."/>
            <person name="Northen T.R."/>
            <person name="Ramamoorthy G."/>
            <person name="Schmitz R.J."/>
            <person name="Gryganskyi A."/>
            <person name="Culley D."/>
            <person name="Magnuson J."/>
            <person name="James T.Y."/>
            <person name="O'Malley M.A."/>
            <person name="Stajich J.E."/>
            <person name="Spatafora J.W."/>
            <person name="Visel A."/>
            <person name="Grigoriev I.V."/>
        </authorList>
    </citation>
    <scope>NUCLEOTIDE SEQUENCE [LARGE SCALE GENOMIC DNA]</scope>
    <source>
        <strain evidence="4 5">NRRL Y-17943</strain>
    </source>
</reference>
<dbReference type="EMBL" id="NBSH01000001">
    <property type="protein sequence ID" value="ORX41227.1"/>
    <property type="molecule type" value="Genomic_DNA"/>
</dbReference>
<gene>
    <name evidence="4" type="ORF">BD324DRAFT_606840</name>
</gene>
<proteinExistence type="predicted"/>
<dbReference type="Pfam" id="PF09362">
    <property type="entry name" value="DUF1996"/>
    <property type="match status" value="1"/>
</dbReference>
<dbReference type="RefSeq" id="XP_021874906.1">
    <property type="nucleotide sequence ID" value="XM_022014031.1"/>
</dbReference>
<feature type="region of interest" description="Disordered" evidence="1">
    <location>
        <begin position="1045"/>
        <end position="1073"/>
    </location>
</feature>
<feature type="domain" description="WSC" evidence="3">
    <location>
        <begin position="1175"/>
        <end position="1266"/>
    </location>
</feature>
<feature type="domain" description="WSC" evidence="3">
    <location>
        <begin position="374"/>
        <end position="469"/>
    </location>
</feature>
<accession>A0A1Y1UUB2</accession>
<dbReference type="SMART" id="SM00321">
    <property type="entry name" value="WSC"/>
    <property type="match status" value="9"/>
</dbReference>